<keyword evidence="1" id="KW-1133">Transmembrane helix</keyword>
<protein>
    <submittedName>
        <fullName evidence="2">Uncharacterized protein</fullName>
    </submittedName>
</protein>
<dbReference type="OrthoDB" id="10616459at2759"/>
<proteinExistence type="predicted"/>
<evidence type="ECO:0000313" key="2">
    <source>
        <dbReference type="EMBL" id="KAE9528212.1"/>
    </source>
</evidence>
<dbReference type="EMBL" id="VYZN01000049">
    <property type="protein sequence ID" value="KAE9528212.1"/>
    <property type="molecule type" value="Genomic_DNA"/>
</dbReference>
<dbReference type="AlphaFoldDB" id="A0A6G0TB14"/>
<organism evidence="2 3">
    <name type="scientific">Aphis glycines</name>
    <name type="common">Soybean aphid</name>
    <dbReference type="NCBI Taxonomy" id="307491"/>
    <lineage>
        <taxon>Eukaryota</taxon>
        <taxon>Metazoa</taxon>
        <taxon>Ecdysozoa</taxon>
        <taxon>Arthropoda</taxon>
        <taxon>Hexapoda</taxon>
        <taxon>Insecta</taxon>
        <taxon>Pterygota</taxon>
        <taxon>Neoptera</taxon>
        <taxon>Paraneoptera</taxon>
        <taxon>Hemiptera</taxon>
        <taxon>Sternorrhyncha</taxon>
        <taxon>Aphidomorpha</taxon>
        <taxon>Aphidoidea</taxon>
        <taxon>Aphididae</taxon>
        <taxon>Aphidini</taxon>
        <taxon>Aphis</taxon>
        <taxon>Aphis</taxon>
    </lineage>
</organism>
<feature type="transmembrane region" description="Helical" evidence="1">
    <location>
        <begin position="81"/>
        <end position="100"/>
    </location>
</feature>
<accession>A0A6G0TB14</accession>
<evidence type="ECO:0000313" key="3">
    <source>
        <dbReference type="Proteomes" id="UP000475862"/>
    </source>
</evidence>
<keyword evidence="1" id="KW-0812">Transmembrane</keyword>
<keyword evidence="1" id="KW-0472">Membrane</keyword>
<reference evidence="2 3" key="1">
    <citation type="submission" date="2019-08" db="EMBL/GenBank/DDBJ databases">
        <title>The genome of the soybean aphid Biotype 1, its phylome, world population structure and adaptation to the North American continent.</title>
        <authorList>
            <person name="Giordano R."/>
            <person name="Donthu R.K."/>
            <person name="Hernandez A.G."/>
            <person name="Wright C.L."/>
            <person name="Zimin A.V."/>
        </authorList>
    </citation>
    <scope>NUCLEOTIDE SEQUENCE [LARGE SCALE GENOMIC DNA]</scope>
    <source>
        <tissue evidence="2">Whole aphids</tissue>
    </source>
</reference>
<gene>
    <name evidence="2" type="ORF">AGLY_012634</name>
</gene>
<name>A0A6G0TB14_APHGL</name>
<sequence>NNSKHIPKAKMFQVYLKNTTQLKTNVVQASYKVAILIARNKFITKHNHQNCLKYKTWHINIATEQSMIVQIVFVSIGRMTILPILFVQLLIIIHVLDFLLSTHDRTSVSDIFEKFFRSTGDSEYSSYYLSLSVEVIGFENVMSVVTKAVHHLTESCVLFENQFHKTLMLTLLFNLKINPFNRDEFQNIKIN</sequence>
<keyword evidence="3" id="KW-1185">Reference proteome</keyword>
<comment type="caution">
    <text evidence="2">The sequence shown here is derived from an EMBL/GenBank/DDBJ whole genome shotgun (WGS) entry which is preliminary data.</text>
</comment>
<feature type="non-terminal residue" evidence="2">
    <location>
        <position position="1"/>
    </location>
</feature>
<evidence type="ECO:0000256" key="1">
    <source>
        <dbReference type="SAM" id="Phobius"/>
    </source>
</evidence>
<dbReference type="Proteomes" id="UP000475862">
    <property type="component" value="Unassembled WGS sequence"/>
</dbReference>